<dbReference type="PANTHER" id="PTHR12581">
    <property type="entry name" value="HIV-1 REV BINDING PROTEIN 2, 3"/>
    <property type="match status" value="1"/>
</dbReference>
<dbReference type="Proteomes" id="UP000383932">
    <property type="component" value="Unassembled WGS sequence"/>
</dbReference>
<feature type="region of interest" description="Disordered" evidence="13">
    <location>
        <begin position="1"/>
        <end position="27"/>
    </location>
</feature>
<organism evidence="15 16">
    <name type="scientific">Ceratobasidium theobromae</name>
    <dbReference type="NCBI Taxonomy" id="1582974"/>
    <lineage>
        <taxon>Eukaryota</taxon>
        <taxon>Fungi</taxon>
        <taxon>Dikarya</taxon>
        <taxon>Basidiomycota</taxon>
        <taxon>Agaricomycotina</taxon>
        <taxon>Agaricomycetes</taxon>
        <taxon>Cantharellales</taxon>
        <taxon>Ceratobasidiaceae</taxon>
        <taxon>Ceratobasidium</taxon>
    </lineage>
</organism>
<evidence type="ECO:0000256" key="8">
    <source>
        <dbReference type="ARBA" id="ARBA00023274"/>
    </source>
</evidence>
<dbReference type="CDD" id="cd22394">
    <property type="entry name" value="KH-I_KRR1_rpt2"/>
    <property type="match status" value="1"/>
</dbReference>
<dbReference type="GO" id="GO:0006364">
    <property type="term" value="P:rRNA processing"/>
    <property type="evidence" value="ECO:0007669"/>
    <property type="project" value="UniProtKB-KW"/>
</dbReference>
<keyword evidence="5" id="KW-0698">rRNA processing</keyword>
<evidence type="ECO:0000256" key="9">
    <source>
        <dbReference type="ARBA" id="ARBA00024668"/>
    </source>
</evidence>
<feature type="compositionally biased region" description="Basic residues" evidence="13">
    <location>
        <begin position="443"/>
        <end position="455"/>
    </location>
</feature>
<keyword evidence="7" id="KW-0539">Nucleus</keyword>
<dbReference type="PANTHER" id="PTHR12581:SF0">
    <property type="entry name" value="KRR1 SMALL SUBUNIT PROCESSOME COMPONENT HOMOLOG"/>
    <property type="match status" value="1"/>
</dbReference>
<dbReference type="InterPro" id="IPR036612">
    <property type="entry name" value="KH_dom_type_1_sf"/>
</dbReference>
<feature type="region of interest" description="Disordered" evidence="13">
    <location>
        <begin position="309"/>
        <end position="364"/>
    </location>
</feature>
<feature type="compositionally biased region" description="Basic residues" evidence="13">
    <location>
        <begin position="309"/>
        <end position="318"/>
    </location>
</feature>
<dbReference type="FunFam" id="3.30.1370.10:FF:000014">
    <property type="entry name" value="KRR1 small subunit processome component"/>
    <property type="match status" value="1"/>
</dbReference>
<proteinExistence type="inferred from homology"/>
<evidence type="ECO:0000256" key="4">
    <source>
        <dbReference type="ARBA" id="ARBA00022517"/>
    </source>
</evidence>
<protein>
    <recommendedName>
        <fullName evidence="3">KRR1 small subunit processome component</fullName>
    </recommendedName>
    <alternativeName>
        <fullName evidence="12">KRR-R motif-containing protein 1</fullName>
    </alternativeName>
    <alternativeName>
        <fullName evidence="11">Ribosomal RNA assembly protein KRR1</fullName>
    </alternativeName>
</protein>
<dbReference type="GO" id="GO:0003723">
    <property type="term" value="F:RNA binding"/>
    <property type="evidence" value="ECO:0007669"/>
    <property type="project" value="UniProtKB-KW"/>
</dbReference>
<evidence type="ECO:0000256" key="7">
    <source>
        <dbReference type="ARBA" id="ARBA00023242"/>
    </source>
</evidence>
<dbReference type="InterPro" id="IPR048549">
    <property type="entry name" value="KRR1-like_KH2_euk"/>
</dbReference>
<comment type="similarity">
    <text evidence="2">Belongs to the KRR1 family.</text>
</comment>
<dbReference type="InterPro" id="IPR004087">
    <property type="entry name" value="KH_dom"/>
</dbReference>
<dbReference type="InterPro" id="IPR048548">
    <property type="entry name" value="KRR1-like_KH2"/>
</dbReference>
<evidence type="ECO:0000256" key="6">
    <source>
        <dbReference type="ARBA" id="ARBA00022884"/>
    </source>
</evidence>
<evidence type="ECO:0000256" key="3">
    <source>
        <dbReference type="ARBA" id="ARBA00017405"/>
    </source>
</evidence>
<evidence type="ECO:0000313" key="15">
    <source>
        <dbReference type="EMBL" id="KAB5596264.1"/>
    </source>
</evidence>
<evidence type="ECO:0000256" key="5">
    <source>
        <dbReference type="ARBA" id="ARBA00022552"/>
    </source>
</evidence>
<dbReference type="InterPro" id="IPR024166">
    <property type="entry name" value="rRNA_assembly_KRR1"/>
</dbReference>
<dbReference type="OrthoDB" id="441223at2759"/>
<reference evidence="15 16" key="1">
    <citation type="journal article" date="2019" name="Fungal Biol. Biotechnol.">
        <title>Draft genome sequence of fastidious pathogen Ceratobasidium theobromae, which causes vascular-streak dieback in Theobroma cacao.</title>
        <authorList>
            <person name="Ali S.S."/>
            <person name="Asman A."/>
            <person name="Shao J."/>
            <person name="Firmansyah A.P."/>
            <person name="Susilo A.W."/>
            <person name="Rosmana A."/>
            <person name="McMahon P."/>
            <person name="Junaid M."/>
            <person name="Guest D."/>
            <person name="Kheng T.Y."/>
            <person name="Meinhardt L.W."/>
            <person name="Bailey B.A."/>
        </authorList>
    </citation>
    <scope>NUCLEOTIDE SEQUENCE [LARGE SCALE GENOMIC DNA]</scope>
    <source>
        <strain evidence="15 16">CT2</strain>
    </source>
</reference>
<feature type="compositionally biased region" description="Basic and acidic residues" evidence="13">
    <location>
        <begin position="396"/>
        <end position="421"/>
    </location>
</feature>
<dbReference type="SMART" id="SM00322">
    <property type="entry name" value="KH"/>
    <property type="match status" value="1"/>
</dbReference>
<comment type="subunit">
    <text evidence="10">Component of the ribosomal small subunit (SSU) processome composed of at least 40 protein subunits and snoRNA U3. Interacts with snoRNA U3. Interacts with MPP10, KRI1 and with ribosomal proteins RPS1A, RPS4A, RPS4B, RPS8A, RPS8B, RPS11A, RPS11B, RPS13, RPS24, RPS25, RPL4A, RPL7B, RPL8, RPL23, RPL25 and RPL28.</text>
</comment>
<evidence type="ECO:0000259" key="14">
    <source>
        <dbReference type="SMART" id="SM00322"/>
    </source>
</evidence>
<evidence type="ECO:0000256" key="12">
    <source>
        <dbReference type="ARBA" id="ARBA00032993"/>
    </source>
</evidence>
<feature type="region of interest" description="Disordered" evidence="13">
    <location>
        <begin position="65"/>
        <end position="85"/>
    </location>
</feature>
<keyword evidence="4" id="KW-0690">Ribosome biogenesis</keyword>
<comment type="caution">
    <text evidence="15">The sequence shown here is derived from an EMBL/GenBank/DDBJ whole genome shotgun (WGS) entry which is preliminary data.</text>
</comment>
<dbReference type="Gene3D" id="3.30.1370.10">
    <property type="entry name" value="K Homology domain, type 1"/>
    <property type="match status" value="2"/>
</dbReference>
<evidence type="ECO:0000256" key="11">
    <source>
        <dbReference type="ARBA" id="ARBA00032023"/>
    </source>
</evidence>
<evidence type="ECO:0000256" key="1">
    <source>
        <dbReference type="ARBA" id="ARBA00004604"/>
    </source>
</evidence>
<comment type="subcellular location">
    <subcellularLocation>
        <location evidence="1">Nucleus</location>
        <location evidence="1">Nucleolus</location>
    </subcellularLocation>
</comment>
<keyword evidence="8" id="KW-0687">Ribonucleoprotein</keyword>
<dbReference type="Pfam" id="PF17903">
    <property type="entry name" value="KH_KRR1_1st"/>
    <property type="match status" value="1"/>
</dbReference>
<accession>A0A5N5QX31</accession>
<evidence type="ECO:0000256" key="13">
    <source>
        <dbReference type="SAM" id="MobiDB-lite"/>
    </source>
</evidence>
<gene>
    <name evidence="15" type="ORF">CTheo_249</name>
</gene>
<dbReference type="SUPFAM" id="SSF54791">
    <property type="entry name" value="Eukaryotic type KH-domain (KH-domain type I)"/>
    <property type="match status" value="1"/>
</dbReference>
<dbReference type="EMBL" id="SSOP01000002">
    <property type="protein sequence ID" value="KAB5596264.1"/>
    <property type="molecule type" value="Genomic_DNA"/>
</dbReference>
<evidence type="ECO:0000256" key="10">
    <source>
        <dbReference type="ARBA" id="ARBA00025908"/>
    </source>
</evidence>
<dbReference type="InterPro" id="IPR041174">
    <property type="entry name" value="KRR1-like_KH1"/>
</dbReference>
<dbReference type="FunFam" id="3.30.1370.10:FF:000011">
    <property type="entry name" value="KRR1 small subunit processome component"/>
    <property type="match status" value="1"/>
</dbReference>
<dbReference type="InterPro" id="IPR048550">
    <property type="entry name" value="KRR1-like_KH1_euk"/>
</dbReference>
<feature type="region of interest" description="Disordered" evidence="13">
    <location>
        <begin position="381"/>
        <end position="462"/>
    </location>
</feature>
<keyword evidence="6" id="KW-0694">RNA-binding</keyword>
<evidence type="ECO:0000256" key="2">
    <source>
        <dbReference type="ARBA" id="ARBA00009344"/>
    </source>
</evidence>
<evidence type="ECO:0000313" key="16">
    <source>
        <dbReference type="Proteomes" id="UP000383932"/>
    </source>
</evidence>
<dbReference type="GO" id="GO:0032040">
    <property type="term" value="C:small-subunit processome"/>
    <property type="evidence" value="ECO:0007669"/>
    <property type="project" value="TreeGrafter"/>
</dbReference>
<sequence>MQGDGKRWAAGGGYKGNRGASSSAASSLLPPVTSANAPLARDPVLVLTGFVSLLSFTVTMAETAAESSAPVNKNKRHRKDKPWDTDDIDHASWKIEEFKPEDNIAGSFTQESSFATLFPKYREKYLREVWSAVTTALQHHASRSPCTLDLIHGSMSVRTTRKTWDPYIIFKARDLIKLLARGTAIGQAVKVLDDNVACDIIKIGGLVRNKERFVKRRQRIIGPDGSTLKAIELLTGCYVLVQGNTVSVMGPYKALKEVRRIVIDCMKNIHPIYRIKELMVKRELAKDPKLATESWDRFLPQFRKRHLTSAQKSAKKREKLASSATDANATALGDGTTPAPVQKKEKPKKKVYTPFPPAQLPRKVDMELESGEYFLKAKDKEAREAAKRKAKQAEATAERKKEREEVYVAPAEKREATIQEKFRRKKRREEREDGEEDEEPKKERKRLKKEAKKRKAEGMEVD</sequence>
<comment type="function">
    <text evidence="9">Required for 40S ribosome biogenesis. Involved in nucleolar processing of pre-18S ribosomal RNA and ribosome assembly. Essential for vegetative growth.</text>
</comment>
<keyword evidence="16" id="KW-1185">Reference proteome</keyword>
<dbReference type="AlphaFoldDB" id="A0A5N5QX31"/>
<dbReference type="Pfam" id="PF21800">
    <property type="entry name" value="KH_KRR1_2nd"/>
    <property type="match status" value="1"/>
</dbReference>
<dbReference type="CDD" id="cd22393">
    <property type="entry name" value="KH-I_KRR1_rpt1"/>
    <property type="match status" value="1"/>
</dbReference>
<name>A0A5N5QX31_9AGAM</name>
<feature type="domain" description="K Homology" evidence="14">
    <location>
        <begin position="197"/>
        <end position="267"/>
    </location>
</feature>